<name>A0AC35GWG1_9BILA</name>
<evidence type="ECO:0000313" key="1">
    <source>
        <dbReference type="Proteomes" id="UP000887580"/>
    </source>
</evidence>
<accession>A0AC35GWG1</accession>
<organism evidence="1 2">
    <name type="scientific">Panagrolaimus sp. PS1159</name>
    <dbReference type="NCBI Taxonomy" id="55785"/>
    <lineage>
        <taxon>Eukaryota</taxon>
        <taxon>Metazoa</taxon>
        <taxon>Ecdysozoa</taxon>
        <taxon>Nematoda</taxon>
        <taxon>Chromadorea</taxon>
        <taxon>Rhabditida</taxon>
        <taxon>Tylenchina</taxon>
        <taxon>Panagrolaimomorpha</taxon>
        <taxon>Panagrolaimoidea</taxon>
        <taxon>Panagrolaimidae</taxon>
        <taxon>Panagrolaimus</taxon>
    </lineage>
</organism>
<dbReference type="Proteomes" id="UP000887580">
    <property type="component" value="Unplaced"/>
</dbReference>
<evidence type="ECO:0000313" key="2">
    <source>
        <dbReference type="WBParaSite" id="PS1159_v2.g8954.t1"/>
    </source>
</evidence>
<dbReference type="WBParaSite" id="PS1159_v2.g8954.t1">
    <property type="protein sequence ID" value="PS1159_v2.g8954.t1"/>
    <property type="gene ID" value="PS1159_v2.g8954"/>
</dbReference>
<proteinExistence type="predicted"/>
<protein>
    <submittedName>
        <fullName evidence="2">Uncharacterized protein</fullName>
    </submittedName>
</protein>
<sequence length="103" mass="11470">PTAVSQCVPQCQPSCNPQCTQQYHSYAQPAAITFCPQQNSCACGSGYTQCMQGICCLRKRHRVARTLKMNDAVEDEPIKTTSEAPKEEEKVETKKATKEESRQ</sequence>
<reference evidence="2" key="1">
    <citation type="submission" date="2022-11" db="UniProtKB">
        <authorList>
            <consortium name="WormBaseParasite"/>
        </authorList>
    </citation>
    <scope>IDENTIFICATION</scope>
</reference>